<keyword evidence="1" id="KW-0812">Transmembrane</keyword>
<dbReference type="AlphaFoldDB" id="A0A2H0YU22"/>
<name>A0A2H0YU22_9BACT</name>
<evidence type="ECO:0000313" key="3">
    <source>
        <dbReference type="Proteomes" id="UP000228711"/>
    </source>
</evidence>
<dbReference type="Proteomes" id="UP000228711">
    <property type="component" value="Unassembled WGS sequence"/>
</dbReference>
<organism evidence="2 3">
    <name type="scientific">Candidatus Kerfeldbacteria bacterium CG08_land_8_20_14_0_20_42_7</name>
    <dbReference type="NCBI Taxonomy" id="2014245"/>
    <lineage>
        <taxon>Bacteria</taxon>
        <taxon>Candidatus Kerfeldiibacteriota</taxon>
    </lineage>
</organism>
<gene>
    <name evidence="2" type="ORF">COT25_00405</name>
</gene>
<keyword evidence="1" id="KW-0472">Membrane</keyword>
<proteinExistence type="predicted"/>
<keyword evidence="1" id="KW-1133">Transmembrane helix</keyword>
<comment type="caution">
    <text evidence="2">The sequence shown here is derived from an EMBL/GenBank/DDBJ whole genome shotgun (WGS) entry which is preliminary data.</text>
</comment>
<evidence type="ECO:0000256" key="1">
    <source>
        <dbReference type="SAM" id="Phobius"/>
    </source>
</evidence>
<protein>
    <submittedName>
        <fullName evidence="2">Uncharacterized protein</fullName>
    </submittedName>
</protein>
<sequence length="78" mass="9085">MEFKYIFLIAVCSAGAYLLVGILFGTWVANKVIKRGCQSSFWLNLIDLVVVFIWPITGLLWWISEKKWFKNLWPVLCS</sequence>
<feature type="transmembrane region" description="Helical" evidence="1">
    <location>
        <begin position="41"/>
        <end position="63"/>
    </location>
</feature>
<evidence type="ECO:0000313" key="2">
    <source>
        <dbReference type="EMBL" id="PIS41936.1"/>
    </source>
</evidence>
<accession>A0A2H0YU22</accession>
<dbReference type="EMBL" id="PEXV01000012">
    <property type="protein sequence ID" value="PIS41936.1"/>
    <property type="molecule type" value="Genomic_DNA"/>
</dbReference>
<feature type="transmembrane region" description="Helical" evidence="1">
    <location>
        <begin position="6"/>
        <end position="29"/>
    </location>
</feature>
<reference evidence="3" key="1">
    <citation type="submission" date="2017-09" db="EMBL/GenBank/DDBJ databases">
        <title>Depth-based differentiation of microbial function through sediment-hosted aquifers and enrichment of novel symbionts in the deep terrestrial subsurface.</title>
        <authorList>
            <person name="Probst A.J."/>
            <person name="Ladd B."/>
            <person name="Jarett J.K."/>
            <person name="Geller-Mcgrath D.E."/>
            <person name="Sieber C.M.K."/>
            <person name="Emerson J.B."/>
            <person name="Anantharaman K."/>
            <person name="Thomas B.C."/>
            <person name="Malmstrom R."/>
            <person name="Stieglmeier M."/>
            <person name="Klingl A."/>
            <person name="Woyke T."/>
            <person name="Ryan C.M."/>
            <person name="Banfield J.F."/>
        </authorList>
    </citation>
    <scope>NUCLEOTIDE SEQUENCE [LARGE SCALE GENOMIC DNA]</scope>
</reference>